<gene>
    <name evidence="2" type="ordered locus">Desku_0079</name>
</gene>
<keyword evidence="3" id="KW-1185">Reference proteome</keyword>
<sequence length="124" mass="12710">MGEKGQLQGLEATLFQLLEQKGHSTDPLILLSLVNLMGLINLMGYRFGTQGQEAKVEAGGKGVTGSSRSGNRETPPQLANFLGSLLGPLNPPRSPAAPSTEGSAPASNEAPAASSGVKPAKDQT</sequence>
<organism evidence="2 3">
    <name type="scientific">Desulfofundulus kuznetsovii (strain DSM 6115 / VKM B-1805 / 17)</name>
    <name type="common">Desulfotomaculum kuznetsovii</name>
    <dbReference type="NCBI Taxonomy" id="760568"/>
    <lineage>
        <taxon>Bacteria</taxon>
        <taxon>Bacillati</taxon>
        <taxon>Bacillota</taxon>
        <taxon>Clostridia</taxon>
        <taxon>Eubacteriales</taxon>
        <taxon>Peptococcaceae</taxon>
        <taxon>Desulfofundulus</taxon>
    </lineage>
</organism>
<protein>
    <submittedName>
        <fullName evidence="2">Uncharacterized protein</fullName>
    </submittedName>
</protein>
<reference evidence="3" key="1">
    <citation type="submission" date="2011-05" db="EMBL/GenBank/DDBJ databases">
        <title>Complete sequence of Desulfotomaculum kuznetsovii DSM 6115.</title>
        <authorList>
            <person name="Lucas S."/>
            <person name="Han J."/>
            <person name="Lapidus A."/>
            <person name="Cheng J.-F."/>
            <person name="Goodwin L."/>
            <person name="Pitluck S."/>
            <person name="Peters L."/>
            <person name="Mikhailova N."/>
            <person name="Lu M."/>
            <person name="Saunders E."/>
            <person name="Han C."/>
            <person name="Tapia R."/>
            <person name="Land M."/>
            <person name="Hauser L."/>
            <person name="Kyrpides N."/>
            <person name="Ivanova N."/>
            <person name="Pagani I."/>
            <person name="Nazina T."/>
            <person name="Ivanova A."/>
            <person name="Parshina S."/>
            <person name="Kuever J."/>
            <person name="Muyzer G."/>
            <person name="Plugge C."/>
            <person name="Stams A."/>
            <person name="Woyke T."/>
        </authorList>
    </citation>
    <scope>NUCLEOTIDE SEQUENCE [LARGE SCALE GENOMIC DNA]</scope>
    <source>
        <strain evidence="3">DSM 6115 / VKM B-1805 / 17</strain>
    </source>
</reference>
<evidence type="ECO:0000313" key="3">
    <source>
        <dbReference type="Proteomes" id="UP000009229"/>
    </source>
</evidence>
<dbReference type="RefSeq" id="WP_013821242.1">
    <property type="nucleotide sequence ID" value="NC_015573.1"/>
</dbReference>
<dbReference type="EMBL" id="CP002770">
    <property type="protein sequence ID" value="AEG13727.1"/>
    <property type="molecule type" value="Genomic_DNA"/>
</dbReference>
<evidence type="ECO:0000313" key="2">
    <source>
        <dbReference type="EMBL" id="AEG13727.1"/>
    </source>
</evidence>
<accession>A0AAU8P7T2</accession>
<dbReference type="Proteomes" id="UP000009229">
    <property type="component" value="Chromosome"/>
</dbReference>
<dbReference type="KEGG" id="dku:Desku_0079"/>
<evidence type="ECO:0000256" key="1">
    <source>
        <dbReference type="SAM" id="MobiDB-lite"/>
    </source>
</evidence>
<proteinExistence type="predicted"/>
<name>A0AAU8P7T2_DESK7</name>
<feature type="compositionally biased region" description="Polar residues" evidence="1">
    <location>
        <begin position="64"/>
        <end position="74"/>
    </location>
</feature>
<feature type="region of interest" description="Disordered" evidence="1">
    <location>
        <begin position="53"/>
        <end position="124"/>
    </location>
</feature>
<feature type="compositionally biased region" description="Low complexity" evidence="1">
    <location>
        <begin position="101"/>
        <end position="116"/>
    </location>
</feature>
<dbReference type="AlphaFoldDB" id="A0AAU8P7T2"/>